<dbReference type="EC" id="5.1.3.13" evidence="3 7"/>
<dbReference type="Pfam" id="PF00908">
    <property type="entry name" value="dTDP_sugar_isom"/>
    <property type="match status" value="1"/>
</dbReference>
<dbReference type="GO" id="GO:0005829">
    <property type="term" value="C:cytosol"/>
    <property type="evidence" value="ECO:0007669"/>
    <property type="project" value="TreeGrafter"/>
</dbReference>
<comment type="caution">
    <text evidence="8">The sequence shown here is derived from an EMBL/GenBank/DDBJ whole genome shotgun (WGS) entry which is preliminary data.</text>
</comment>
<comment type="similarity">
    <text evidence="7">Belongs to the dTDP-4-dehydrorhamnose 3,5-epimerase family.</text>
</comment>
<protein>
    <recommendedName>
        <fullName evidence="4 7">dTDP-4-dehydrorhamnose 3,5-epimerase</fullName>
        <ecNumber evidence="3 7">5.1.3.13</ecNumber>
    </recommendedName>
    <alternativeName>
        <fullName evidence="7">Thymidine diphospho-4-keto-rhamnose 3,5-epimerase</fullName>
    </alternativeName>
</protein>
<evidence type="ECO:0000256" key="3">
    <source>
        <dbReference type="ARBA" id="ARBA00012098"/>
    </source>
</evidence>
<keyword evidence="7" id="KW-0413">Isomerase</keyword>
<dbReference type="CDD" id="cd00438">
    <property type="entry name" value="cupin_RmlC"/>
    <property type="match status" value="1"/>
</dbReference>
<name>A0A4Q7PGQ2_9FLAO</name>
<comment type="subunit">
    <text evidence="7">Homodimer.</text>
</comment>
<proteinExistence type="inferred from homology"/>
<dbReference type="NCBIfam" id="TIGR01221">
    <property type="entry name" value="rmlC"/>
    <property type="match status" value="1"/>
</dbReference>
<evidence type="ECO:0000256" key="6">
    <source>
        <dbReference type="PIRSR" id="PIRSR600888-3"/>
    </source>
</evidence>
<dbReference type="SUPFAM" id="SSF51182">
    <property type="entry name" value="RmlC-like cupins"/>
    <property type="match status" value="1"/>
</dbReference>
<comment type="pathway">
    <text evidence="7">Carbohydrate biosynthesis; dTDP-L-rhamnose biosynthesis.</text>
</comment>
<feature type="active site" description="Proton acceptor" evidence="5">
    <location>
        <position position="62"/>
    </location>
</feature>
<evidence type="ECO:0000313" key="9">
    <source>
        <dbReference type="Proteomes" id="UP000292262"/>
    </source>
</evidence>
<dbReference type="GO" id="GO:0000271">
    <property type="term" value="P:polysaccharide biosynthetic process"/>
    <property type="evidence" value="ECO:0007669"/>
    <property type="project" value="TreeGrafter"/>
</dbReference>
<organism evidence="8 9">
    <name type="scientific">Aquimarina brevivitae</name>
    <dbReference type="NCBI Taxonomy" id="323412"/>
    <lineage>
        <taxon>Bacteria</taxon>
        <taxon>Pseudomonadati</taxon>
        <taxon>Bacteroidota</taxon>
        <taxon>Flavobacteriia</taxon>
        <taxon>Flavobacteriales</taxon>
        <taxon>Flavobacteriaceae</taxon>
        <taxon>Aquimarina</taxon>
    </lineage>
</organism>
<dbReference type="AlphaFoldDB" id="A0A4Q7PGQ2"/>
<dbReference type="GO" id="GO:0019305">
    <property type="term" value="P:dTDP-rhamnose biosynthetic process"/>
    <property type="evidence" value="ECO:0007669"/>
    <property type="project" value="UniProtKB-UniRule"/>
</dbReference>
<comment type="catalytic activity">
    <reaction evidence="1 7">
        <text>dTDP-4-dehydro-6-deoxy-alpha-D-glucose = dTDP-4-dehydro-beta-L-rhamnose</text>
        <dbReference type="Rhea" id="RHEA:16969"/>
        <dbReference type="ChEBI" id="CHEBI:57649"/>
        <dbReference type="ChEBI" id="CHEBI:62830"/>
        <dbReference type="EC" id="5.1.3.13"/>
    </reaction>
</comment>
<dbReference type="InterPro" id="IPR014710">
    <property type="entry name" value="RmlC-like_jellyroll"/>
</dbReference>
<dbReference type="RefSeq" id="WP_130285156.1">
    <property type="nucleotide sequence ID" value="NZ_SGXE01000001.1"/>
</dbReference>
<comment type="function">
    <text evidence="2 7">Catalyzes the epimerization of the C3' and C5'positions of dTDP-6-deoxy-D-xylo-4-hexulose, forming dTDP-6-deoxy-L-lyxo-4-hexulose.</text>
</comment>
<dbReference type="Gene3D" id="2.60.120.10">
    <property type="entry name" value="Jelly Rolls"/>
    <property type="match status" value="1"/>
</dbReference>
<evidence type="ECO:0000256" key="7">
    <source>
        <dbReference type="RuleBase" id="RU364069"/>
    </source>
</evidence>
<feature type="site" description="Participates in a stacking interaction with the thymidine ring of dTDP-4-oxo-6-deoxyglucose" evidence="6">
    <location>
        <position position="138"/>
    </location>
</feature>
<reference evidence="8 9" key="1">
    <citation type="submission" date="2019-02" db="EMBL/GenBank/DDBJ databases">
        <title>Genomic Encyclopedia of Type Strains, Phase IV (KMG-IV): sequencing the most valuable type-strain genomes for metagenomic binning, comparative biology and taxonomic classification.</title>
        <authorList>
            <person name="Goeker M."/>
        </authorList>
    </citation>
    <scope>NUCLEOTIDE SEQUENCE [LARGE SCALE GENOMIC DNA]</scope>
    <source>
        <strain evidence="8 9">DSM 17196</strain>
    </source>
</reference>
<dbReference type="PANTHER" id="PTHR21047:SF2">
    <property type="entry name" value="THYMIDINE DIPHOSPHO-4-KETO-RHAMNOSE 3,5-EPIMERASE"/>
    <property type="match status" value="1"/>
</dbReference>
<sequence length="181" mass="20845">MQIEQTYIEGCFILKPSVFKDDRGLFFESFNQKTFEEITGLNINFVQDNQSVSKKGVIRGLHFQKGEFAQAKLVRVIQGEVLDVAVDLRKDSKTFGKHVSVKLNEVNNYQLFVPRGFAHGFITLSEEAIFAYKCDNYYDKASETGILFNDAQLNIDWKMDESQIELSDKDMILPHFKDLNI</sequence>
<dbReference type="EMBL" id="SGXE01000001">
    <property type="protein sequence ID" value="RZS99307.1"/>
    <property type="molecule type" value="Genomic_DNA"/>
</dbReference>
<evidence type="ECO:0000313" key="8">
    <source>
        <dbReference type="EMBL" id="RZS99307.1"/>
    </source>
</evidence>
<evidence type="ECO:0000256" key="5">
    <source>
        <dbReference type="PIRSR" id="PIRSR600888-1"/>
    </source>
</evidence>
<evidence type="ECO:0000256" key="2">
    <source>
        <dbReference type="ARBA" id="ARBA00001997"/>
    </source>
</evidence>
<keyword evidence="9" id="KW-1185">Reference proteome</keyword>
<dbReference type="Proteomes" id="UP000292262">
    <property type="component" value="Unassembled WGS sequence"/>
</dbReference>
<feature type="active site" description="Proton donor" evidence="5">
    <location>
        <position position="132"/>
    </location>
</feature>
<dbReference type="PANTHER" id="PTHR21047">
    <property type="entry name" value="DTDP-6-DEOXY-D-GLUCOSE-3,5 EPIMERASE"/>
    <property type="match status" value="1"/>
</dbReference>
<dbReference type="InterPro" id="IPR011051">
    <property type="entry name" value="RmlC_Cupin_sf"/>
</dbReference>
<gene>
    <name evidence="8" type="ORF">EV197_0516</name>
</gene>
<dbReference type="InterPro" id="IPR000888">
    <property type="entry name" value="RmlC-like"/>
</dbReference>
<dbReference type="GO" id="GO:0008830">
    <property type="term" value="F:dTDP-4-dehydrorhamnose 3,5-epimerase activity"/>
    <property type="evidence" value="ECO:0007669"/>
    <property type="project" value="UniProtKB-UniRule"/>
</dbReference>
<evidence type="ECO:0000256" key="4">
    <source>
        <dbReference type="ARBA" id="ARBA00019595"/>
    </source>
</evidence>
<dbReference type="UniPathway" id="UPA00124"/>
<accession>A0A4Q7PGQ2</accession>
<dbReference type="OrthoDB" id="9800680at2"/>
<evidence type="ECO:0000256" key="1">
    <source>
        <dbReference type="ARBA" id="ARBA00001298"/>
    </source>
</evidence>